<feature type="domain" description="RRM" evidence="6">
    <location>
        <begin position="225"/>
        <end position="302"/>
    </location>
</feature>
<dbReference type="InterPro" id="IPR000504">
    <property type="entry name" value="RRM_dom"/>
</dbReference>
<dbReference type="InterPro" id="IPR035979">
    <property type="entry name" value="RBD_domain_sf"/>
</dbReference>
<gene>
    <name evidence="7" type="ORF">L195_g047898</name>
</gene>
<dbReference type="AlphaFoldDB" id="A0A2K3MLX7"/>
<dbReference type="PANTHER" id="PTHR23147">
    <property type="entry name" value="SERINE/ARGININE RICH SPLICING FACTOR"/>
    <property type="match status" value="1"/>
</dbReference>
<feature type="region of interest" description="Disordered" evidence="5">
    <location>
        <begin position="310"/>
        <end position="346"/>
    </location>
</feature>
<reference evidence="7 8" key="1">
    <citation type="journal article" date="2014" name="Am. J. Bot.">
        <title>Genome assembly and annotation for red clover (Trifolium pratense; Fabaceae).</title>
        <authorList>
            <person name="Istvanek J."/>
            <person name="Jaros M."/>
            <person name="Krenek A."/>
            <person name="Repkova J."/>
        </authorList>
    </citation>
    <scope>NUCLEOTIDE SEQUENCE [LARGE SCALE GENOMIC DNA]</scope>
    <source>
        <strain evidence="8">cv. Tatra</strain>
        <tissue evidence="7">Young leaves</tissue>
    </source>
</reference>
<name>A0A2K3MLX7_TRIPR</name>
<evidence type="ECO:0000256" key="4">
    <source>
        <dbReference type="PROSITE-ProRule" id="PRU00176"/>
    </source>
</evidence>
<evidence type="ECO:0000256" key="5">
    <source>
        <dbReference type="SAM" id="MobiDB-lite"/>
    </source>
</evidence>
<feature type="compositionally biased region" description="Basic and acidic residues" evidence="5">
    <location>
        <begin position="109"/>
        <end position="126"/>
    </location>
</feature>
<dbReference type="InterPro" id="IPR050907">
    <property type="entry name" value="SRSF"/>
</dbReference>
<sequence>MRERGRERERHAATRAHLGQPSRSPPPPEVRQKRGGVSVDNGGWTEVRRRRRNGSRKDEGRIDSFRQNRQYQGTRSSSTPGHYICYDRHNIPDSRVRDRGRSGRSQSRCSREHHTSSRDQYQEHGHQVLLPSGFSRHRSESGRRQQVHRDDNWNPAFLEEGRRDNHDHYREASRNCSMGKKLGGDGGKNGDHDKDDVSKHDVLLVGDVSKRGDDGVLGTDLKRYVSFYFTNFPAQMSNFYLRKGFEVCGILEDVYVAKKRNKYGQPYGFVKFSNVKDVSKMIKALNNVWFGYFRIRASVAMFERNDSGAGRRMEKKKVDPEKAKLPRPKEGKQHSNKFLESKGGEENIILPGQQSQHVGIIASRAEKDGSDPADGMRVGDVVIKLGARNA</sequence>
<evidence type="ECO:0000259" key="6">
    <source>
        <dbReference type="PROSITE" id="PS50102"/>
    </source>
</evidence>
<evidence type="ECO:0000313" key="8">
    <source>
        <dbReference type="Proteomes" id="UP000236291"/>
    </source>
</evidence>
<evidence type="ECO:0000256" key="2">
    <source>
        <dbReference type="ARBA" id="ARBA00022728"/>
    </source>
</evidence>
<dbReference type="Pfam" id="PF00076">
    <property type="entry name" value="RRM_1"/>
    <property type="match status" value="1"/>
</dbReference>
<feature type="compositionally biased region" description="Basic and acidic residues" evidence="5">
    <location>
        <begin position="85"/>
        <end position="101"/>
    </location>
</feature>
<feature type="compositionally biased region" description="Basic and acidic residues" evidence="5">
    <location>
        <begin position="1"/>
        <end position="12"/>
    </location>
</feature>
<keyword evidence="2" id="KW-0747">Spliceosome</keyword>
<feature type="compositionally biased region" description="Basic and acidic residues" evidence="5">
    <location>
        <begin position="159"/>
        <end position="173"/>
    </location>
</feature>
<protein>
    <submittedName>
        <fullName evidence="7">RNA recognition motif</fullName>
    </submittedName>
</protein>
<feature type="compositionally biased region" description="Basic and acidic residues" evidence="5">
    <location>
        <begin position="137"/>
        <end position="152"/>
    </location>
</feature>
<dbReference type="CDD" id="cd00590">
    <property type="entry name" value="RRM_SF"/>
    <property type="match status" value="1"/>
</dbReference>
<accession>A0A2K3MLX7</accession>
<reference evidence="7 8" key="2">
    <citation type="journal article" date="2017" name="Front. Plant Sci.">
        <title>Gene Classification and Mining of Molecular Markers Useful in Red Clover (Trifolium pratense) Breeding.</title>
        <authorList>
            <person name="Istvanek J."/>
            <person name="Dluhosova J."/>
            <person name="Dluhos P."/>
            <person name="Patkova L."/>
            <person name="Nedelnik J."/>
            <person name="Repkova J."/>
        </authorList>
    </citation>
    <scope>NUCLEOTIDE SEQUENCE [LARGE SCALE GENOMIC DNA]</scope>
    <source>
        <strain evidence="8">cv. Tatra</strain>
        <tissue evidence="7">Young leaves</tissue>
    </source>
</reference>
<proteinExistence type="predicted"/>
<dbReference type="SUPFAM" id="SSF54928">
    <property type="entry name" value="RNA-binding domain, RBD"/>
    <property type="match status" value="1"/>
</dbReference>
<dbReference type="GO" id="GO:0003723">
    <property type="term" value="F:RNA binding"/>
    <property type="evidence" value="ECO:0007669"/>
    <property type="project" value="UniProtKB-UniRule"/>
</dbReference>
<dbReference type="EMBL" id="ASHM01067349">
    <property type="protein sequence ID" value="PNX91764.1"/>
    <property type="molecule type" value="Genomic_DNA"/>
</dbReference>
<evidence type="ECO:0000256" key="3">
    <source>
        <dbReference type="ARBA" id="ARBA00023187"/>
    </source>
</evidence>
<keyword evidence="3" id="KW-0508">mRNA splicing</keyword>
<feature type="region of interest" description="Disordered" evidence="5">
    <location>
        <begin position="1"/>
        <end position="196"/>
    </location>
</feature>
<organism evidence="7 8">
    <name type="scientific">Trifolium pratense</name>
    <name type="common">Red clover</name>
    <dbReference type="NCBI Taxonomy" id="57577"/>
    <lineage>
        <taxon>Eukaryota</taxon>
        <taxon>Viridiplantae</taxon>
        <taxon>Streptophyta</taxon>
        <taxon>Embryophyta</taxon>
        <taxon>Tracheophyta</taxon>
        <taxon>Spermatophyta</taxon>
        <taxon>Magnoliopsida</taxon>
        <taxon>eudicotyledons</taxon>
        <taxon>Gunneridae</taxon>
        <taxon>Pentapetalae</taxon>
        <taxon>rosids</taxon>
        <taxon>fabids</taxon>
        <taxon>Fabales</taxon>
        <taxon>Fabaceae</taxon>
        <taxon>Papilionoideae</taxon>
        <taxon>50 kb inversion clade</taxon>
        <taxon>NPAAA clade</taxon>
        <taxon>Hologalegina</taxon>
        <taxon>IRL clade</taxon>
        <taxon>Trifolieae</taxon>
        <taxon>Trifolium</taxon>
    </lineage>
</organism>
<evidence type="ECO:0000256" key="1">
    <source>
        <dbReference type="ARBA" id="ARBA00022664"/>
    </source>
</evidence>
<feature type="compositionally biased region" description="Basic and acidic residues" evidence="5">
    <location>
        <begin position="310"/>
        <end position="345"/>
    </location>
</feature>
<evidence type="ECO:0000313" key="7">
    <source>
        <dbReference type="EMBL" id="PNX91764.1"/>
    </source>
</evidence>
<dbReference type="InterPro" id="IPR012677">
    <property type="entry name" value="Nucleotide-bd_a/b_plait_sf"/>
</dbReference>
<feature type="compositionally biased region" description="Polar residues" evidence="5">
    <location>
        <begin position="67"/>
        <end position="80"/>
    </location>
</feature>
<dbReference type="GO" id="GO:0008380">
    <property type="term" value="P:RNA splicing"/>
    <property type="evidence" value="ECO:0007669"/>
    <property type="project" value="UniProtKB-KW"/>
</dbReference>
<dbReference type="Gene3D" id="3.30.70.330">
    <property type="match status" value="1"/>
</dbReference>
<feature type="non-terminal residue" evidence="7">
    <location>
        <position position="390"/>
    </location>
</feature>
<dbReference type="GO" id="GO:0006397">
    <property type="term" value="P:mRNA processing"/>
    <property type="evidence" value="ECO:0007669"/>
    <property type="project" value="UniProtKB-KW"/>
</dbReference>
<comment type="caution">
    <text evidence="7">The sequence shown here is derived from an EMBL/GenBank/DDBJ whole genome shotgun (WGS) entry which is preliminary data.</text>
</comment>
<keyword evidence="1" id="KW-0507">mRNA processing</keyword>
<dbReference type="PROSITE" id="PS50102">
    <property type="entry name" value="RRM"/>
    <property type="match status" value="1"/>
</dbReference>
<dbReference type="SMART" id="SM00360">
    <property type="entry name" value="RRM"/>
    <property type="match status" value="1"/>
</dbReference>
<dbReference type="GO" id="GO:0005681">
    <property type="term" value="C:spliceosomal complex"/>
    <property type="evidence" value="ECO:0007669"/>
    <property type="project" value="UniProtKB-KW"/>
</dbReference>
<keyword evidence="4" id="KW-0694">RNA-binding</keyword>
<feature type="compositionally biased region" description="Basic and acidic residues" evidence="5">
    <location>
        <begin position="55"/>
        <end position="66"/>
    </location>
</feature>
<dbReference type="Proteomes" id="UP000236291">
    <property type="component" value="Unassembled WGS sequence"/>
</dbReference>